<dbReference type="InterPro" id="IPR047196">
    <property type="entry name" value="YidC_ALB_C"/>
</dbReference>
<keyword evidence="3" id="KW-1003">Cell membrane</keyword>
<feature type="transmembrane region" description="Helical" evidence="10">
    <location>
        <begin position="7"/>
        <end position="23"/>
    </location>
</feature>
<evidence type="ECO:0000256" key="10">
    <source>
        <dbReference type="SAM" id="Phobius"/>
    </source>
</evidence>
<keyword evidence="8" id="KW-0143">Chaperone</keyword>
<evidence type="ECO:0000313" key="13">
    <source>
        <dbReference type="Proteomes" id="UP000176967"/>
    </source>
</evidence>
<sequence>MNIWEALLITPLTTALLFFYQLLGENLGLAIIALTVALRLLLFPLTLPSLRSMKIQRDIKPELDQLQKKYKGDRQKMAVAQMELFRRKGVNPLAGCLPQILQLVILIALYQVFISNLQNGGLNHQFFFWDLSIKDPYFIFPVLAAASQFILSKMMLPAVSQEHEIAHKAKSAGDREIKSEAKKEDFASALQRQNLFLFPILTLFLGLQFPAGLMLYWFVSTLLQIPQQWVAMRSKS</sequence>
<keyword evidence="4 9" id="KW-0812">Transmembrane</keyword>
<accession>A0A1F4VSM8</accession>
<reference evidence="12 13" key="1">
    <citation type="journal article" date="2016" name="Nat. Commun.">
        <title>Thousands of microbial genomes shed light on interconnected biogeochemical processes in an aquifer system.</title>
        <authorList>
            <person name="Anantharaman K."/>
            <person name="Brown C.T."/>
            <person name="Hug L.A."/>
            <person name="Sharon I."/>
            <person name="Castelle C.J."/>
            <person name="Probst A.J."/>
            <person name="Thomas B.C."/>
            <person name="Singh A."/>
            <person name="Wilkins M.J."/>
            <person name="Karaoz U."/>
            <person name="Brodie E.L."/>
            <person name="Williams K.H."/>
            <person name="Hubbard S.S."/>
            <person name="Banfield J.F."/>
        </authorList>
    </citation>
    <scope>NUCLEOTIDE SEQUENCE [LARGE SCALE GENOMIC DNA]</scope>
</reference>
<dbReference type="GO" id="GO:0015031">
    <property type="term" value="P:protein transport"/>
    <property type="evidence" value="ECO:0007669"/>
    <property type="project" value="UniProtKB-KW"/>
</dbReference>
<gene>
    <name evidence="12" type="ORF">A2890_02550</name>
</gene>
<evidence type="ECO:0000256" key="8">
    <source>
        <dbReference type="ARBA" id="ARBA00023186"/>
    </source>
</evidence>
<dbReference type="CDD" id="cd20070">
    <property type="entry name" value="5TM_YidC_Alb3"/>
    <property type="match status" value="1"/>
</dbReference>
<keyword evidence="5" id="KW-0653">Protein transport</keyword>
<feature type="transmembrane region" description="Helical" evidence="10">
    <location>
        <begin position="29"/>
        <end position="50"/>
    </location>
</feature>
<evidence type="ECO:0000256" key="2">
    <source>
        <dbReference type="ARBA" id="ARBA00022448"/>
    </source>
</evidence>
<evidence type="ECO:0000259" key="11">
    <source>
        <dbReference type="Pfam" id="PF02096"/>
    </source>
</evidence>
<protein>
    <recommendedName>
        <fullName evidence="11">Membrane insertase YidC/Oxa/ALB C-terminal domain-containing protein</fullName>
    </recommendedName>
</protein>
<feature type="transmembrane region" description="Helical" evidence="10">
    <location>
        <begin position="137"/>
        <end position="156"/>
    </location>
</feature>
<dbReference type="Proteomes" id="UP000176967">
    <property type="component" value="Unassembled WGS sequence"/>
</dbReference>
<comment type="caution">
    <text evidence="12">The sequence shown here is derived from an EMBL/GenBank/DDBJ whole genome shotgun (WGS) entry which is preliminary data.</text>
</comment>
<evidence type="ECO:0000256" key="6">
    <source>
        <dbReference type="ARBA" id="ARBA00022989"/>
    </source>
</evidence>
<dbReference type="PANTHER" id="PTHR12428">
    <property type="entry name" value="OXA1"/>
    <property type="match status" value="1"/>
</dbReference>
<dbReference type="AlphaFoldDB" id="A0A1F4VSM8"/>
<evidence type="ECO:0000256" key="9">
    <source>
        <dbReference type="RuleBase" id="RU003945"/>
    </source>
</evidence>
<dbReference type="InterPro" id="IPR001708">
    <property type="entry name" value="YidC/ALB3/OXA1/COX18"/>
</dbReference>
<dbReference type="GO" id="GO:0005886">
    <property type="term" value="C:plasma membrane"/>
    <property type="evidence" value="ECO:0007669"/>
    <property type="project" value="UniProtKB-SubCell"/>
</dbReference>
<evidence type="ECO:0000256" key="1">
    <source>
        <dbReference type="ARBA" id="ARBA00004651"/>
    </source>
</evidence>
<evidence type="ECO:0000256" key="4">
    <source>
        <dbReference type="ARBA" id="ARBA00022692"/>
    </source>
</evidence>
<comment type="similarity">
    <text evidence="9">Belongs to the OXA1/ALB3/YidC family.</text>
</comment>
<dbReference type="EMBL" id="MEVL01000026">
    <property type="protein sequence ID" value="OGC60040.1"/>
    <property type="molecule type" value="Genomic_DNA"/>
</dbReference>
<evidence type="ECO:0000256" key="3">
    <source>
        <dbReference type="ARBA" id="ARBA00022475"/>
    </source>
</evidence>
<proteinExistence type="inferred from homology"/>
<dbReference type="GO" id="GO:0051205">
    <property type="term" value="P:protein insertion into membrane"/>
    <property type="evidence" value="ECO:0007669"/>
    <property type="project" value="TreeGrafter"/>
</dbReference>
<comment type="subcellular location">
    <subcellularLocation>
        <location evidence="1">Cell membrane</location>
        <topology evidence="1">Multi-pass membrane protein</topology>
    </subcellularLocation>
    <subcellularLocation>
        <location evidence="9">Membrane</location>
        <topology evidence="9">Multi-pass membrane protein</topology>
    </subcellularLocation>
</comment>
<dbReference type="InterPro" id="IPR028055">
    <property type="entry name" value="YidC/Oxa/ALB_C"/>
</dbReference>
<keyword evidence="6 10" id="KW-1133">Transmembrane helix</keyword>
<organism evidence="12 13">
    <name type="scientific">candidate division WWE3 bacterium RIFCSPLOWO2_01_FULL_53_14</name>
    <dbReference type="NCBI Taxonomy" id="1802628"/>
    <lineage>
        <taxon>Bacteria</taxon>
        <taxon>Katanobacteria</taxon>
    </lineage>
</organism>
<keyword evidence="2" id="KW-0813">Transport</keyword>
<evidence type="ECO:0000256" key="7">
    <source>
        <dbReference type="ARBA" id="ARBA00023136"/>
    </source>
</evidence>
<name>A0A1F4VSM8_UNCKA</name>
<dbReference type="NCBIfam" id="TIGR03592">
    <property type="entry name" value="yidC_oxa1_cterm"/>
    <property type="match status" value="1"/>
</dbReference>
<feature type="domain" description="Membrane insertase YidC/Oxa/ALB C-terminal" evidence="11">
    <location>
        <begin position="28"/>
        <end position="232"/>
    </location>
</feature>
<dbReference type="Pfam" id="PF02096">
    <property type="entry name" value="60KD_IMP"/>
    <property type="match status" value="1"/>
</dbReference>
<dbReference type="STRING" id="1802628.A2890_02550"/>
<dbReference type="PRINTS" id="PR00701">
    <property type="entry name" value="60KDINNERMP"/>
</dbReference>
<evidence type="ECO:0000313" key="12">
    <source>
        <dbReference type="EMBL" id="OGC60040.1"/>
    </source>
</evidence>
<dbReference type="GO" id="GO:0032977">
    <property type="term" value="F:membrane insertase activity"/>
    <property type="evidence" value="ECO:0007669"/>
    <property type="project" value="InterPro"/>
</dbReference>
<evidence type="ECO:0000256" key="5">
    <source>
        <dbReference type="ARBA" id="ARBA00022927"/>
    </source>
</evidence>
<keyword evidence="7 10" id="KW-0472">Membrane</keyword>
<feature type="transmembrane region" description="Helical" evidence="10">
    <location>
        <begin position="195"/>
        <end position="219"/>
    </location>
</feature>
<dbReference type="PANTHER" id="PTHR12428:SF65">
    <property type="entry name" value="CYTOCHROME C OXIDASE ASSEMBLY PROTEIN COX18, MITOCHONDRIAL"/>
    <property type="match status" value="1"/>
</dbReference>
<feature type="transmembrane region" description="Helical" evidence="10">
    <location>
        <begin position="96"/>
        <end position="117"/>
    </location>
</feature>